<reference evidence="2 3" key="1">
    <citation type="submission" date="2022-11" db="EMBL/GenBank/DDBJ databases">
        <title>Mycobacterium sp. nov.</title>
        <authorList>
            <person name="Papic B."/>
            <person name="Spicic S."/>
            <person name="Duvnjak S."/>
        </authorList>
    </citation>
    <scope>NUCLEOTIDE SEQUENCE [LARGE SCALE GENOMIC DNA]</scope>
    <source>
        <strain evidence="2 3">CVI_P4</strain>
    </source>
</reference>
<evidence type="ECO:0000259" key="1">
    <source>
        <dbReference type="SMART" id="SM00822"/>
    </source>
</evidence>
<keyword evidence="3" id="KW-1185">Reference proteome</keyword>
<comment type="caution">
    <text evidence="2">The sequence shown here is derived from an EMBL/GenBank/DDBJ whole genome shotgun (WGS) entry which is preliminary data.</text>
</comment>
<organism evidence="2 3">
    <name type="scientific">Mycobacterium pinniadriaticum</name>
    <dbReference type="NCBI Taxonomy" id="2994102"/>
    <lineage>
        <taxon>Bacteria</taxon>
        <taxon>Bacillati</taxon>
        <taxon>Actinomycetota</taxon>
        <taxon>Actinomycetes</taxon>
        <taxon>Mycobacteriales</taxon>
        <taxon>Mycobacteriaceae</taxon>
        <taxon>Mycobacterium</taxon>
    </lineage>
</organism>
<dbReference type="InterPro" id="IPR001509">
    <property type="entry name" value="Epimerase_deHydtase"/>
</dbReference>
<dbReference type="PANTHER" id="PTHR48079">
    <property type="entry name" value="PROTEIN YEEZ"/>
    <property type="match status" value="1"/>
</dbReference>
<dbReference type="Pfam" id="PF01370">
    <property type="entry name" value="Epimerase"/>
    <property type="match status" value="1"/>
</dbReference>
<evidence type="ECO:0000313" key="3">
    <source>
        <dbReference type="Proteomes" id="UP001300745"/>
    </source>
</evidence>
<dbReference type="SMART" id="SM00822">
    <property type="entry name" value="PKS_KR"/>
    <property type="match status" value="1"/>
</dbReference>
<name>A0ABT3SC26_9MYCO</name>
<feature type="domain" description="Ketoreductase" evidence="1">
    <location>
        <begin position="5"/>
        <end position="143"/>
    </location>
</feature>
<protein>
    <submittedName>
        <fullName evidence="2">NAD-dependent epimerase/dehydratase family protein</fullName>
    </submittedName>
</protein>
<sequence>MTTHGRVLLTGGTGAFGAATAKWLTRAGHDVVVFARHEPRHVPRGARFVRGDIADLDSVRQGMAGCDTVVHLAWVLSGSISHAEAEPVNLGGTRNVLRAMGETGCKRLVFASSVTAYGAHPDHQQAWLEHEPLEPAYGLVYEWHKAKAEAMIIESGVEAIRVRPTVAVGRDAHNAPANLYRQLAIPNLGGRARIQMVHQYDVGRFFAHACDSAATGAVNLAADDVLTWTEVAHLARRPALPTPPRILLPAVRALSRIAPAARSAPELVDLFLHWPLADTTRLKEDFGFTVGYSSADAIADQGRNATSHFVLGMREIRRPFKLDRTTPCDAAQSDAEGRSIDVVTGEARGEFDTPRADPGYPEWTCANLAEAFPGPMTPLSLELVREALFSGADQVARLLPLDDRIKDNVRRRQIGVFGHRFYQNLSVLSEMASAIPGQTAEDFEHQINGKPYPPGYERPRQSPRDVVKYAGFAVTAGPRLVGVPNAVAAVERRADEAADSHRILVALTDESLRARIETLWGDCVDGWKVGLLCTFLVSAPTSILQRRYGPMAPGRVDGSDPGLASSRLLQGVTELAVVARGRPVAASVLAGVPDADSWADLRGRDPQFAQQIQRLVEEVGHRGPGETELANAVYADAPWLLLRAINGAIERRDNVAISPPRGFVERGLRGLSHSTMAQRERCRDAVMKLTHQLRLGGR</sequence>
<evidence type="ECO:0000313" key="2">
    <source>
        <dbReference type="EMBL" id="MCX2937067.1"/>
    </source>
</evidence>
<gene>
    <name evidence="2" type="ORF">ORI27_10165</name>
</gene>
<dbReference type="InterPro" id="IPR036291">
    <property type="entry name" value="NAD(P)-bd_dom_sf"/>
</dbReference>
<accession>A0ABT3SC26</accession>
<dbReference type="EMBL" id="JAPJDO010000006">
    <property type="protein sequence ID" value="MCX2937067.1"/>
    <property type="molecule type" value="Genomic_DNA"/>
</dbReference>
<dbReference type="InterPro" id="IPR057326">
    <property type="entry name" value="KR_dom"/>
</dbReference>
<dbReference type="RefSeq" id="WP_265996632.1">
    <property type="nucleotide sequence ID" value="NZ_JAPJDN010000006.1"/>
</dbReference>
<dbReference type="Proteomes" id="UP001300745">
    <property type="component" value="Unassembled WGS sequence"/>
</dbReference>
<dbReference type="Gene3D" id="3.40.50.720">
    <property type="entry name" value="NAD(P)-binding Rossmann-like Domain"/>
    <property type="match status" value="1"/>
</dbReference>
<dbReference type="SUPFAM" id="SSF51735">
    <property type="entry name" value="NAD(P)-binding Rossmann-fold domains"/>
    <property type="match status" value="1"/>
</dbReference>
<dbReference type="InterPro" id="IPR051783">
    <property type="entry name" value="NAD(P)-dependent_oxidoreduct"/>
</dbReference>
<proteinExistence type="predicted"/>
<dbReference type="PANTHER" id="PTHR48079:SF6">
    <property type="entry name" value="NAD(P)-BINDING DOMAIN-CONTAINING PROTEIN-RELATED"/>
    <property type="match status" value="1"/>
</dbReference>